<dbReference type="InterPro" id="IPR011250">
    <property type="entry name" value="OMP/PagP_B-barrel"/>
</dbReference>
<reference evidence="2" key="2">
    <citation type="journal article" date="2023" name="Syst. Appl. Microbiol.">
        <title>Govania unica gen. nov., sp. nov., a rare biosphere bacterium that represents a novel family in the class Alphaproteobacteria.</title>
        <authorList>
            <person name="Vandamme P."/>
            <person name="Peeters C."/>
            <person name="Hettiarachchi A."/>
            <person name="Cnockaert M."/>
            <person name="Carlier A."/>
        </authorList>
    </citation>
    <scope>NUCLEOTIDE SEQUENCE</scope>
    <source>
        <strain evidence="2">LMG 31809</strain>
    </source>
</reference>
<reference evidence="2" key="1">
    <citation type="submission" date="2022-08" db="EMBL/GenBank/DDBJ databases">
        <authorList>
            <person name="Vandamme P."/>
            <person name="Hettiarachchi A."/>
            <person name="Peeters C."/>
            <person name="Cnockaert M."/>
            <person name="Carlier A."/>
        </authorList>
    </citation>
    <scope>NUCLEOTIDE SEQUENCE</scope>
    <source>
        <strain evidence="2">LMG 31809</strain>
    </source>
</reference>
<evidence type="ECO:0000259" key="1">
    <source>
        <dbReference type="Pfam" id="PF01298"/>
    </source>
</evidence>
<dbReference type="RefSeq" id="WP_274943672.1">
    <property type="nucleotide sequence ID" value="NZ_JANWOI010000003.1"/>
</dbReference>
<proteinExistence type="predicted"/>
<dbReference type="EMBL" id="JANWOI010000003">
    <property type="protein sequence ID" value="MDA5193965.1"/>
    <property type="molecule type" value="Genomic_DNA"/>
</dbReference>
<evidence type="ECO:0000313" key="2">
    <source>
        <dbReference type="EMBL" id="MDA5193965.1"/>
    </source>
</evidence>
<organism evidence="2 3">
    <name type="scientific">Govanella unica</name>
    <dbReference type="NCBI Taxonomy" id="2975056"/>
    <lineage>
        <taxon>Bacteria</taxon>
        <taxon>Pseudomonadati</taxon>
        <taxon>Pseudomonadota</taxon>
        <taxon>Alphaproteobacteria</taxon>
        <taxon>Emcibacterales</taxon>
        <taxon>Govanellaceae</taxon>
        <taxon>Govanella</taxon>
    </lineage>
</organism>
<name>A0A9X3Z780_9PROT</name>
<protein>
    <submittedName>
        <fullName evidence="2">Transferrin-binding protein-like solute binding protein</fullName>
    </submittedName>
</protein>
<feature type="domain" description="Transferrin-binding protein B C-lobe/N-lobe beta-barrel" evidence="1">
    <location>
        <begin position="763"/>
        <end position="902"/>
    </location>
</feature>
<gene>
    <name evidence="2" type="ORF">NYP16_08380</name>
</gene>
<keyword evidence="3" id="KW-1185">Reference proteome</keyword>
<comment type="caution">
    <text evidence="2">The sequence shown here is derived from an EMBL/GenBank/DDBJ whole genome shotgun (WGS) entry which is preliminary data.</text>
</comment>
<dbReference type="Pfam" id="PF01298">
    <property type="entry name" value="TbpB_B_D"/>
    <property type="match status" value="1"/>
</dbReference>
<dbReference type="AlphaFoldDB" id="A0A9X3Z780"/>
<accession>A0A9X3Z780</accession>
<dbReference type="Proteomes" id="UP001141619">
    <property type="component" value="Unassembled WGS sequence"/>
</dbReference>
<sequence length="903" mass="94488">MSTPITPVPQPPAVAQPARFSALNANHSFLGTIGGFLGFFIGDGLTYPPAIYDRRSPLGLKYDHDTGSYTMSGWGPARDFFTKDNLVPGRSTADFKIYATSDAEYALLDPYSGNSGLDYTALLLVADKKDIRSPLTGDAAIGAVVFGFPTTAADLPKSGSAVFLGGIVGSVIAGDGDFGSLRGPAEIKVNFAENSVSGYFGGQNRSDILGELRYESMLGNRSTTLPDIMFTTSLNRQYGSFSGAARFAGLNPNYMDLVGQVDGGFFGPSNADGPPEVGGVLTFNYKQLSLSAAFAAKQGGSADPWDFPGISTRILRLEDLHRIYGSGTAPTTAPTESLAYFWQLGSNLGHNPHGTFPTILAAASYRRDLSNADVLTYETTVPADSYTIGTERIFISLDTETADRFGMENVRFGNATSLFNVPGNSQLSVGNFDVTYFTKGQQLNAASLPITGLAIYKGVASGQLSFPYPLENGAFPTPPLTNFEADVTLQINFASGAVQSIFSGYELPAYLLSLVDPAYHKSFTMGATFNGSLNSFSTTPGMTLSGRVYDSSKGRQVAGVFAYDFPLLDVPTYDPARLVAAGVFGTTETDLTLTGETPKLTSGTISGLGDSLLAATASTTGARNADILAFAKSVDSSSEVKTGFHLSPPHPTTTGHSLQLFEATLSGGMRLLASTDGLLDAQYTSLEITTGDLASAASNASLAVMKSHSSTRGDIMIALSRPDSDQYGLDYAGFGIWAMEEPTGFARGGAFVYGTPTTETGSLPQTGTATYTGPALAIALAVNGPITQTGGYGTVNGQSKLAVDFASTNVSLSLTNLELRRNGGTTPEALPSIAGTGSISSSGFYGEIPKSVAHYASSNFSGQFYGPSAPTPPEVAGTWNYTFADPADATRSLVANGVFVGKR</sequence>
<dbReference type="Gene3D" id="2.40.160.90">
    <property type="match status" value="2"/>
</dbReference>
<dbReference type="InterPro" id="IPR001677">
    <property type="entry name" value="TbpB_B_D"/>
</dbReference>
<dbReference type="SUPFAM" id="SSF56925">
    <property type="entry name" value="OMPA-like"/>
    <property type="match status" value="2"/>
</dbReference>
<evidence type="ECO:0000313" key="3">
    <source>
        <dbReference type="Proteomes" id="UP001141619"/>
    </source>
</evidence>